<feature type="binding site" evidence="8">
    <location>
        <position position="316"/>
    </location>
    <ligand>
        <name>O2</name>
        <dbReference type="ChEBI" id="CHEBI:15379"/>
    </ligand>
</feature>
<evidence type="ECO:0000256" key="8">
    <source>
        <dbReference type="PIRSR" id="PIRSR000241-2"/>
    </source>
</evidence>
<feature type="binding site" evidence="8">
    <location>
        <position position="240"/>
    </location>
    <ligand>
        <name>5-hydroxyisourate</name>
        <dbReference type="ChEBI" id="CHEBI:18072"/>
    </ligand>
</feature>
<evidence type="ECO:0000256" key="2">
    <source>
        <dbReference type="ARBA" id="ARBA00009760"/>
    </source>
</evidence>
<sequence length="356" mass="39380">MSRVFARIGRFAASSLAGAAGAAACGVAASSCVTPLRFAEAAPYAGPKETDLRETSYPIPEHYHGKWRVRVLKVRRPPAGVEARHEINEYNVRVYLWSPDYEKVFTNNDNADLVATDTCKNTVYVVAKRTACETPEQFGIDIATHFMTEYPFLSKCKIELDEKPWGRAIVNGEEHDHSFVLGGTEHKRASVEIGRDSLGKLLRPTVISSIVGMTILKTTQSGFTGYLQDKYTLLPETEERCLATELCADWTFMKSDPPPDYAAVRKAVREQLKLGIFGPARGGVYSASLQATIYDAGCLVLDAAPHVKDLQIFTPNLHYLPASFLDRLGEKFEDDSFYPIDSPSGTICCKVVRKNV</sequence>
<feature type="active site" description="Charge relay system" evidence="7">
    <location>
        <position position="318"/>
    </location>
</feature>
<dbReference type="GO" id="GO:0006145">
    <property type="term" value="P:purine nucleobase catabolic process"/>
    <property type="evidence" value="ECO:0007669"/>
    <property type="project" value="TreeGrafter"/>
</dbReference>
<feature type="binding site" evidence="8">
    <location>
        <position position="290"/>
    </location>
    <ligand>
        <name>5-hydroxyisourate</name>
        <dbReference type="ChEBI" id="CHEBI:18072"/>
    </ligand>
</feature>
<evidence type="ECO:0000313" key="11">
    <source>
        <dbReference type="Proteomes" id="UP000751190"/>
    </source>
</evidence>
<keyword evidence="4" id="KW-0659">Purine metabolism</keyword>
<gene>
    <name evidence="10" type="ORF">KFE25_007031</name>
</gene>
<dbReference type="SUPFAM" id="SSF55620">
    <property type="entry name" value="Tetrahydrobiopterin biosynthesis enzymes-like"/>
    <property type="match status" value="2"/>
</dbReference>
<feature type="signal peptide" evidence="9">
    <location>
        <begin position="1"/>
        <end position="24"/>
    </location>
</feature>
<dbReference type="NCBIfam" id="TIGR03383">
    <property type="entry name" value="urate_oxi"/>
    <property type="match status" value="1"/>
</dbReference>
<evidence type="ECO:0000256" key="7">
    <source>
        <dbReference type="PIRSR" id="PIRSR000241-1"/>
    </source>
</evidence>
<feature type="binding site" evidence="8">
    <location>
        <position position="116"/>
    </location>
    <ligand>
        <name>O2</name>
        <dbReference type="ChEBI" id="CHEBI:15379"/>
    </ligand>
</feature>
<feature type="active site" description="Charge relay system" evidence="7">
    <location>
        <position position="116"/>
    </location>
</feature>
<feature type="binding site" evidence="8">
    <location>
        <position position="116"/>
    </location>
    <ligand>
        <name>5-hydroxyisourate</name>
        <dbReference type="ChEBI" id="CHEBI:18072"/>
    </ligand>
</feature>
<dbReference type="PANTHER" id="PTHR42874:SF1">
    <property type="entry name" value="URICASE"/>
    <property type="match status" value="1"/>
</dbReference>
<dbReference type="Pfam" id="PF01014">
    <property type="entry name" value="Uricase"/>
    <property type="match status" value="2"/>
</dbReference>
<dbReference type="Proteomes" id="UP000751190">
    <property type="component" value="Unassembled WGS sequence"/>
</dbReference>
<dbReference type="EMBL" id="JAGTXO010000005">
    <property type="protein sequence ID" value="KAG8467979.1"/>
    <property type="molecule type" value="Genomic_DNA"/>
</dbReference>
<feature type="binding site" evidence="8">
    <location>
        <position position="290"/>
    </location>
    <ligand>
        <name>urate</name>
        <dbReference type="ChEBI" id="CHEBI:17775"/>
    </ligand>
</feature>
<feature type="binding site" evidence="8">
    <location>
        <position position="223"/>
    </location>
    <ligand>
        <name>urate</name>
        <dbReference type="ChEBI" id="CHEBI:17775"/>
    </ligand>
</feature>
<evidence type="ECO:0000256" key="9">
    <source>
        <dbReference type="SAM" id="SignalP"/>
    </source>
</evidence>
<feature type="binding site" evidence="8">
    <location>
        <position position="223"/>
    </location>
    <ligand>
        <name>5-hydroxyisourate</name>
        <dbReference type="ChEBI" id="CHEBI:18072"/>
    </ligand>
</feature>
<evidence type="ECO:0000313" key="10">
    <source>
        <dbReference type="EMBL" id="KAG8467979.1"/>
    </source>
</evidence>
<dbReference type="PRINTS" id="PR00093">
    <property type="entry name" value="URICASE"/>
</dbReference>
<dbReference type="GO" id="GO:0005777">
    <property type="term" value="C:peroxisome"/>
    <property type="evidence" value="ECO:0007669"/>
    <property type="project" value="TreeGrafter"/>
</dbReference>
<dbReference type="EC" id="1.7.3.3" evidence="3"/>
<dbReference type="PROSITE" id="PS51257">
    <property type="entry name" value="PROKAR_LIPOPROTEIN"/>
    <property type="match status" value="1"/>
</dbReference>
<organism evidence="10 11">
    <name type="scientific">Diacronema lutheri</name>
    <name type="common">Unicellular marine alga</name>
    <name type="synonym">Monochrysis lutheri</name>
    <dbReference type="NCBI Taxonomy" id="2081491"/>
    <lineage>
        <taxon>Eukaryota</taxon>
        <taxon>Haptista</taxon>
        <taxon>Haptophyta</taxon>
        <taxon>Pavlovophyceae</taxon>
        <taxon>Pavlovales</taxon>
        <taxon>Pavlovaceae</taxon>
        <taxon>Diacronema</taxon>
    </lineage>
</organism>
<reference evidence="10" key="1">
    <citation type="submission" date="2021-05" db="EMBL/GenBank/DDBJ databases">
        <title>The genome of the haptophyte Pavlova lutheri (Diacronema luteri, Pavlovales) - a model for lipid biosynthesis in eukaryotic algae.</title>
        <authorList>
            <person name="Hulatt C.J."/>
            <person name="Posewitz M.C."/>
        </authorList>
    </citation>
    <scope>NUCLEOTIDE SEQUENCE</scope>
    <source>
        <strain evidence="10">NIVA-4/92</strain>
    </source>
</reference>
<evidence type="ECO:0000256" key="1">
    <source>
        <dbReference type="ARBA" id="ARBA00004831"/>
    </source>
</evidence>
<keyword evidence="9" id="KW-0732">Signal</keyword>
<feature type="binding site" evidence="8">
    <location>
        <position position="316"/>
    </location>
    <ligand>
        <name>urate</name>
        <dbReference type="ChEBI" id="CHEBI:17775"/>
    </ligand>
</feature>
<dbReference type="PANTHER" id="PTHR42874">
    <property type="entry name" value="URICASE"/>
    <property type="match status" value="1"/>
</dbReference>
<accession>A0A8J6CCW1</accession>
<name>A0A8J6CCW1_DIALT</name>
<dbReference type="OMA" id="ATMYKMS"/>
<feature type="binding site" evidence="8">
    <location>
        <position position="117"/>
    </location>
    <ligand>
        <name>5-hydroxyisourate</name>
        <dbReference type="ChEBI" id="CHEBI:18072"/>
    </ligand>
</feature>
<dbReference type="Gene3D" id="3.10.270.10">
    <property type="entry name" value="Urate Oxidase"/>
    <property type="match status" value="1"/>
</dbReference>
<feature type="binding site" evidence="8">
    <location>
        <position position="116"/>
    </location>
    <ligand>
        <name>urate</name>
        <dbReference type="ChEBI" id="CHEBI:17775"/>
    </ligand>
</feature>
<evidence type="ECO:0000256" key="4">
    <source>
        <dbReference type="ARBA" id="ARBA00022631"/>
    </source>
</evidence>
<feature type="binding site" evidence="8">
    <location>
        <position position="316"/>
    </location>
    <ligand>
        <name>5-hydroxyisourate</name>
        <dbReference type="ChEBI" id="CHEBI:18072"/>
    </ligand>
</feature>
<evidence type="ECO:0000256" key="5">
    <source>
        <dbReference type="ARBA" id="ARBA00023002"/>
    </source>
</evidence>
<dbReference type="PIRSF" id="PIRSF000241">
    <property type="entry name" value="Urate_oxidase"/>
    <property type="match status" value="1"/>
</dbReference>
<feature type="binding site" evidence="8">
    <location>
        <position position="117"/>
    </location>
    <ligand>
        <name>urate</name>
        <dbReference type="ChEBI" id="CHEBI:17775"/>
    </ligand>
</feature>
<dbReference type="AlphaFoldDB" id="A0A8J6CCW1"/>
<protein>
    <recommendedName>
        <fullName evidence="3">factor independent urate hydroxylase</fullName>
        <ecNumber evidence="3">1.7.3.3</ecNumber>
    </recommendedName>
    <alternativeName>
        <fullName evidence="6">Urate oxidase</fullName>
    </alternativeName>
</protein>
<feature type="active site" description="Charge relay system" evidence="7">
    <location>
        <position position="66"/>
    </location>
</feature>
<evidence type="ECO:0000256" key="6">
    <source>
        <dbReference type="ARBA" id="ARBA00031317"/>
    </source>
</evidence>
<comment type="caution">
    <text evidence="10">The sequence shown here is derived from an EMBL/GenBank/DDBJ whole genome shotgun (WGS) entry which is preliminary data.</text>
</comment>
<comment type="similarity">
    <text evidence="2">Belongs to the uricase family.</text>
</comment>
<proteinExistence type="inferred from homology"/>
<dbReference type="GO" id="GO:0019628">
    <property type="term" value="P:urate catabolic process"/>
    <property type="evidence" value="ECO:0007669"/>
    <property type="project" value="UniProtKB-UniPathway"/>
</dbReference>
<keyword evidence="5" id="KW-0560">Oxidoreductase</keyword>
<feature type="binding site" evidence="8">
    <location>
        <position position="240"/>
    </location>
    <ligand>
        <name>urate</name>
        <dbReference type="ChEBI" id="CHEBI:17775"/>
    </ligand>
</feature>
<evidence type="ECO:0000256" key="3">
    <source>
        <dbReference type="ARBA" id="ARBA00012598"/>
    </source>
</evidence>
<keyword evidence="11" id="KW-1185">Reference proteome</keyword>
<dbReference type="UniPathway" id="UPA00394">
    <property type="reaction ID" value="UER00650"/>
</dbReference>
<comment type="pathway">
    <text evidence="1">Purine metabolism; urate degradation; (S)-allantoin from urate: step 1/3.</text>
</comment>
<dbReference type="GO" id="GO:0004846">
    <property type="term" value="F:urate oxidase activity"/>
    <property type="evidence" value="ECO:0007669"/>
    <property type="project" value="UniProtKB-EC"/>
</dbReference>
<feature type="chain" id="PRO_5035159945" description="factor independent urate hydroxylase" evidence="9">
    <location>
        <begin position="25"/>
        <end position="356"/>
    </location>
</feature>
<dbReference type="InterPro" id="IPR002042">
    <property type="entry name" value="Uricase"/>
</dbReference>
<dbReference type="OrthoDB" id="9992118at2759"/>